<evidence type="ECO:0000313" key="2">
    <source>
        <dbReference type="EMBL" id="KAJ3979707.1"/>
    </source>
</evidence>
<reference evidence="2" key="1">
    <citation type="submission" date="2022-08" db="EMBL/GenBank/DDBJ databases">
        <authorList>
            <consortium name="DOE Joint Genome Institute"/>
            <person name="Min B."/>
            <person name="Riley R."/>
            <person name="Sierra-Patev S."/>
            <person name="Naranjo-Ortiz M."/>
            <person name="Looney B."/>
            <person name="Konkel Z."/>
            <person name="Slot J.C."/>
            <person name="Sakamoto Y."/>
            <person name="Steenwyk J.L."/>
            <person name="Rokas A."/>
            <person name="Carro J."/>
            <person name="Camarero S."/>
            <person name="Ferreira P."/>
            <person name="Molpeceres G."/>
            <person name="Ruiz-Duenas F.J."/>
            <person name="Serrano A."/>
            <person name="Henrissat B."/>
            <person name="Drula E."/>
            <person name="Hughes K.W."/>
            <person name="Mata J.L."/>
            <person name="Ishikawa N.K."/>
            <person name="Vargas-Isla R."/>
            <person name="Ushijima S."/>
            <person name="Smith C.A."/>
            <person name="Ahrendt S."/>
            <person name="Andreopoulos W."/>
            <person name="He G."/>
            <person name="Labutti K."/>
            <person name="Lipzen A."/>
            <person name="Ng V."/>
            <person name="Sandor L."/>
            <person name="Barry K."/>
            <person name="Martinez A.T."/>
            <person name="Xiao Y."/>
            <person name="Gibbons J.G."/>
            <person name="Terashima K."/>
            <person name="Hibbett D.S."/>
            <person name="Grigoriev I.V."/>
        </authorList>
    </citation>
    <scope>NUCLEOTIDE SEQUENCE</scope>
    <source>
        <strain evidence="2">TFB7829</strain>
    </source>
</reference>
<proteinExistence type="predicted"/>
<gene>
    <name evidence="2" type="ORF">F5890DRAFT_1633866</name>
</gene>
<evidence type="ECO:0000256" key="1">
    <source>
        <dbReference type="SAM" id="MobiDB-lite"/>
    </source>
</evidence>
<comment type="caution">
    <text evidence="2">The sequence shown here is derived from an EMBL/GenBank/DDBJ whole genome shotgun (WGS) entry which is preliminary data.</text>
</comment>
<accession>A0AA38UQ11</accession>
<dbReference type="AlphaFoldDB" id="A0AA38UQ11"/>
<name>A0AA38UQ11_9AGAR</name>
<dbReference type="EMBL" id="MU802285">
    <property type="protein sequence ID" value="KAJ3979707.1"/>
    <property type="molecule type" value="Genomic_DNA"/>
</dbReference>
<protein>
    <submittedName>
        <fullName evidence="2">Uncharacterized protein</fullName>
    </submittedName>
</protein>
<evidence type="ECO:0000313" key="3">
    <source>
        <dbReference type="Proteomes" id="UP001163850"/>
    </source>
</evidence>
<sequence>MFQNADNPPVSKGCQHSYEPTFLVLESWSSGKHIRESPSTNIAKETAMATRMYASAMSMLPNIMPAAQIMPQPPTPISRAPSPSGFSRVSDGLPFRTSAMSDFQIEKSSRSSPSSARRRTMMAMPQVDDEFAYREAVSKLLAARLRLSTISGLIPMDSSQLVLFFRTKSGITHSLDFPIDVDFNSPPALDVLIAACRPHQTSDFDDYSENESLFYPPNSPLTTSLEIANLSLLKKEWEYEIERPEKFAKNSPVFLSIDFLRAHSGCCSNWVSVMVPAPGTLTGADSFATISNFYTNLIYSAVHTVDPSDTATCIIADSEFQSICTSNNATCITA</sequence>
<dbReference type="Proteomes" id="UP001163850">
    <property type="component" value="Unassembled WGS sequence"/>
</dbReference>
<organism evidence="2 3">
    <name type="scientific">Lentinula detonsa</name>
    <dbReference type="NCBI Taxonomy" id="2804962"/>
    <lineage>
        <taxon>Eukaryota</taxon>
        <taxon>Fungi</taxon>
        <taxon>Dikarya</taxon>
        <taxon>Basidiomycota</taxon>
        <taxon>Agaricomycotina</taxon>
        <taxon>Agaricomycetes</taxon>
        <taxon>Agaricomycetidae</taxon>
        <taxon>Agaricales</taxon>
        <taxon>Marasmiineae</taxon>
        <taxon>Omphalotaceae</taxon>
        <taxon>Lentinula</taxon>
    </lineage>
</organism>
<feature type="region of interest" description="Disordered" evidence="1">
    <location>
        <begin position="69"/>
        <end position="88"/>
    </location>
</feature>